<keyword evidence="1" id="KW-0472">Membrane</keyword>
<proteinExistence type="predicted"/>
<dbReference type="EMBL" id="ML119113">
    <property type="protein sequence ID" value="RPB15370.1"/>
    <property type="molecule type" value="Genomic_DNA"/>
</dbReference>
<evidence type="ECO:0000256" key="1">
    <source>
        <dbReference type="SAM" id="Phobius"/>
    </source>
</evidence>
<keyword evidence="1" id="KW-0812">Transmembrane</keyword>
<gene>
    <name evidence="2" type="ORF">P167DRAFT_533168</name>
</gene>
<protein>
    <submittedName>
        <fullName evidence="2">Uncharacterized protein</fullName>
    </submittedName>
</protein>
<sequence>MGMFCFVPTYILHTSYIHSTSYLASPPPISSYPEKLPTPLNSLHMHPMVVIFTYFTKEFVFCFIFLARRDGTRRDDELIETRR</sequence>
<accession>A0A3N4KXT3</accession>
<organism evidence="2 3">
    <name type="scientific">Morchella conica CCBAS932</name>
    <dbReference type="NCBI Taxonomy" id="1392247"/>
    <lineage>
        <taxon>Eukaryota</taxon>
        <taxon>Fungi</taxon>
        <taxon>Dikarya</taxon>
        <taxon>Ascomycota</taxon>
        <taxon>Pezizomycotina</taxon>
        <taxon>Pezizomycetes</taxon>
        <taxon>Pezizales</taxon>
        <taxon>Morchellaceae</taxon>
        <taxon>Morchella</taxon>
    </lineage>
</organism>
<keyword evidence="3" id="KW-1185">Reference proteome</keyword>
<evidence type="ECO:0000313" key="2">
    <source>
        <dbReference type="EMBL" id="RPB15370.1"/>
    </source>
</evidence>
<dbReference type="Proteomes" id="UP000277580">
    <property type="component" value="Unassembled WGS sequence"/>
</dbReference>
<dbReference type="AlphaFoldDB" id="A0A3N4KXT3"/>
<dbReference type="InParanoid" id="A0A3N4KXT3"/>
<evidence type="ECO:0000313" key="3">
    <source>
        <dbReference type="Proteomes" id="UP000277580"/>
    </source>
</evidence>
<keyword evidence="1" id="KW-1133">Transmembrane helix</keyword>
<reference evidence="2 3" key="1">
    <citation type="journal article" date="2018" name="Nat. Ecol. Evol.">
        <title>Pezizomycetes genomes reveal the molecular basis of ectomycorrhizal truffle lifestyle.</title>
        <authorList>
            <person name="Murat C."/>
            <person name="Payen T."/>
            <person name="Noel B."/>
            <person name="Kuo A."/>
            <person name="Morin E."/>
            <person name="Chen J."/>
            <person name="Kohler A."/>
            <person name="Krizsan K."/>
            <person name="Balestrini R."/>
            <person name="Da Silva C."/>
            <person name="Montanini B."/>
            <person name="Hainaut M."/>
            <person name="Levati E."/>
            <person name="Barry K.W."/>
            <person name="Belfiori B."/>
            <person name="Cichocki N."/>
            <person name="Clum A."/>
            <person name="Dockter R.B."/>
            <person name="Fauchery L."/>
            <person name="Guy J."/>
            <person name="Iotti M."/>
            <person name="Le Tacon F."/>
            <person name="Lindquist E.A."/>
            <person name="Lipzen A."/>
            <person name="Malagnac F."/>
            <person name="Mello A."/>
            <person name="Molinier V."/>
            <person name="Miyauchi S."/>
            <person name="Poulain J."/>
            <person name="Riccioni C."/>
            <person name="Rubini A."/>
            <person name="Sitrit Y."/>
            <person name="Splivallo R."/>
            <person name="Traeger S."/>
            <person name="Wang M."/>
            <person name="Zifcakova L."/>
            <person name="Wipf D."/>
            <person name="Zambonelli A."/>
            <person name="Paolocci F."/>
            <person name="Nowrousian M."/>
            <person name="Ottonello S."/>
            <person name="Baldrian P."/>
            <person name="Spatafora J.W."/>
            <person name="Henrissat B."/>
            <person name="Nagy L.G."/>
            <person name="Aury J.M."/>
            <person name="Wincker P."/>
            <person name="Grigoriev I.V."/>
            <person name="Bonfante P."/>
            <person name="Martin F.M."/>
        </authorList>
    </citation>
    <scope>NUCLEOTIDE SEQUENCE [LARGE SCALE GENOMIC DNA]</scope>
    <source>
        <strain evidence="2 3">CCBAS932</strain>
    </source>
</reference>
<feature type="transmembrane region" description="Helical" evidence="1">
    <location>
        <begin position="43"/>
        <end position="66"/>
    </location>
</feature>
<name>A0A3N4KXT3_9PEZI</name>